<reference evidence="2 3" key="1">
    <citation type="submission" date="2016-09" db="EMBL/GenBank/DDBJ databases">
        <title>Streptomyces rubrolavendulae MJM4426 Genome sequencing and assembly.</title>
        <authorList>
            <person name="Kim J.-G."/>
        </authorList>
    </citation>
    <scope>NUCLEOTIDE SEQUENCE [LARGE SCALE GENOMIC DNA]</scope>
    <source>
        <strain evidence="2 3">MJM4426</strain>
    </source>
</reference>
<dbReference type="EMBL" id="CP017316">
    <property type="protein sequence ID" value="AOT57848.1"/>
    <property type="molecule type" value="Genomic_DNA"/>
</dbReference>
<evidence type="ECO:0000256" key="1">
    <source>
        <dbReference type="SAM" id="MobiDB-lite"/>
    </source>
</evidence>
<name>A0A1D8FXC4_9ACTN</name>
<dbReference type="KEGG" id="srn:A4G23_00642"/>
<evidence type="ECO:0000313" key="2">
    <source>
        <dbReference type="EMBL" id="AOT57848.1"/>
    </source>
</evidence>
<keyword evidence="3" id="KW-1185">Reference proteome</keyword>
<dbReference type="Proteomes" id="UP000095349">
    <property type="component" value="Chromosome"/>
</dbReference>
<dbReference type="PATRIC" id="fig|285473.5.peg.682"/>
<protein>
    <submittedName>
        <fullName evidence="2">Uncharacterized protein</fullName>
    </submittedName>
</protein>
<sequence>MAHPTRNTTALRHALRREVPATLGVLADEQDFAAMRRYPSFPFDDHPAYLRATERLLRTLAADGIHTTVTLFDPEDYAAYCADTGLDPDSRTSRTRYTAESAARGARVPYTGQPMGRLLALLVDAAVRHTTRAYATLLLDEAGPCADCGQDIGRAALDQAADTVLRILHLAGPGRHQLVCSVPAADEHLLAALRTDTPHPDHPETADPDHPDTAPTGSAPLDSAEGTEFLTVLAAGIARTTPGGLVLRTSTPGHPDRLRGWRLDHGRLVPLTEAEVFDAYCTDARTGEPLPPEPGVEYRPGFDLTPDDGHPTHH</sequence>
<feature type="region of interest" description="Disordered" evidence="1">
    <location>
        <begin position="195"/>
        <end position="223"/>
    </location>
</feature>
<dbReference type="RefSeq" id="WP_069975540.1">
    <property type="nucleotide sequence ID" value="NZ_CP017316.1"/>
</dbReference>
<evidence type="ECO:0000313" key="3">
    <source>
        <dbReference type="Proteomes" id="UP000095349"/>
    </source>
</evidence>
<accession>A0A1D8FXC4</accession>
<dbReference type="AlphaFoldDB" id="A0A1D8FXC4"/>
<dbReference type="STRING" id="285473.A4G23_00642"/>
<gene>
    <name evidence="2" type="ORF">A4G23_00642</name>
</gene>
<organism evidence="2 3">
    <name type="scientific">Streptomyces rubrolavendulae</name>
    <dbReference type="NCBI Taxonomy" id="285473"/>
    <lineage>
        <taxon>Bacteria</taxon>
        <taxon>Bacillati</taxon>
        <taxon>Actinomycetota</taxon>
        <taxon>Actinomycetes</taxon>
        <taxon>Kitasatosporales</taxon>
        <taxon>Streptomycetaceae</taxon>
        <taxon>Streptomyces</taxon>
    </lineage>
</organism>
<feature type="compositionally biased region" description="Basic and acidic residues" evidence="1">
    <location>
        <begin position="196"/>
        <end position="212"/>
    </location>
</feature>
<dbReference type="OrthoDB" id="3428054at2"/>
<feature type="region of interest" description="Disordered" evidence="1">
    <location>
        <begin position="285"/>
        <end position="314"/>
    </location>
</feature>
<dbReference type="GeneID" id="33067078"/>
<proteinExistence type="predicted"/>